<dbReference type="InterPro" id="IPR049948">
    <property type="entry name" value="Cu_Am_ox_TPQ-bd"/>
</dbReference>
<keyword evidence="8" id="KW-1015">Disulfide bond</keyword>
<dbReference type="EC" id="1.4.3.-" evidence="11"/>
<protein>
    <recommendedName>
        <fullName evidence="11">Amine oxidase</fullName>
        <ecNumber evidence="11">1.4.3.-</ecNumber>
    </recommendedName>
</protein>
<evidence type="ECO:0000256" key="9">
    <source>
        <dbReference type="PIRSR" id="PIRSR600269-50"/>
    </source>
</evidence>
<evidence type="ECO:0000259" key="13">
    <source>
        <dbReference type="Pfam" id="PF02727"/>
    </source>
</evidence>
<evidence type="ECO:0000256" key="1">
    <source>
        <dbReference type="ARBA" id="ARBA00001935"/>
    </source>
</evidence>
<evidence type="ECO:0000313" key="14">
    <source>
        <dbReference type="EMBL" id="TGZ77761.1"/>
    </source>
</evidence>
<keyword evidence="4 11" id="KW-0479">Metal-binding</keyword>
<dbReference type="FunFam" id="2.70.98.20:FF:000001">
    <property type="entry name" value="Amine oxidase"/>
    <property type="match status" value="1"/>
</dbReference>
<dbReference type="OrthoDB" id="5379943at2759"/>
<evidence type="ECO:0000259" key="12">
    <source>
        <dbReference type="Pfam" id="PF01179"/>
    </source>
</evidence>
<dbReference type="SUPFAM" id="SSF49998">
    <property type="entry name" value="Amine oxidase catalytic domain"/>
    <property type="match status" value="1"/>
</dbReference>
<dbReference type="STRING" id="341454.A0A4S2ML64"/>
<dbReference type="GO" id="GO:0005507">
    <property type="term" value="F:copper ion binding"/>
    <property type="evidence" value="ECO:0007669"/>
    <property type="project" value="InterPro"/>
</dbReference>
<dbReference type="InterPro" id="IPR000269">
    <property type="entry name" value="Cu_amine_oxidase"/>
</dbReference>
<evidence type="ECO:0000256" key="10">
    <source>
        <dbReference type="PIRSR" id="PIRSR600269-51"/>
    </source>
</evidence>
<dbReference type="Pfam" id="PF02727">
    <property type="entry name" value="Cu_amine_oxidN2"/>
    <property type="match status" value="1"/>
</dbReference>
<dbReference type="PANTHER" id="PTHR10638:SF91">
    <property type="entry name" value="AMINE OXIDASE"/>
    <property type="match status" value="1"/>
</dbReference>
<evidence type="ECO:0000256" key="7">
    <source>
        <dbReference type="ARBA" id="ARBA00023008"/>
    </source>
</evidence>
<evidence type="ECO:0000256" key="4">
    <source>
        <dbReference type="ARBA" id="ARBA00022723"/>
    </source>
</evidence>
<dbReference type="PANTHER" id="PTHR10638">
    <property type="entry name" value="COPPER AMINE OXIDASE"/>
    <property type="match status" value="1"/>
</dbReference>
<dbReference type="PROSITE" id="PS01164">
    <property type="entry name" value="COPPER_AMINE_OXID_1"/>
    <property type="match status" value="1"/>
</dbReference>
<gene>
    <name evidence="14" type="ORF">EX30DRAFT_343831</name>
</gene>
<evidence type="ECO:0000256" key="5">
    <source>
        <dbReference type="ARBA" id="ARBA00022772"/>
    </source>
</evidence>
<dbReference type="InterPro" id="IPR015800">
    <property type="entry name" value="Cu_amine_oxidase_N2"/>
</dbReference>
<dbReference type="GO" id="GO:0048038">
    <property type="term" value="F:quinone binding"/>
    <property type="evidence" value="ECO:0007669"/>
    <property type="project" value="InterPro"/>
</dbReference>
<dbReference type="InParanoid" id="A0A4S2ML64"/>
<feature type="domain" description="Copper amine oxidase N2-terminal" evidence="13">
    <location>
        <begin position="24"/>
        <end position="114"/>
    </location>
</feature>
<evidence type="ECO:0000256" key="8">
    <source>
        <dbReference type="ARBA" id="ARBA00023157"/>
    </source>
</evidence>
<dbReference type="Pfam" id="PF01179">
    <property type="entry name" value="Cu_amine_oxid"/>
    <property type="match status" value="1"/>
</dbReference>
<organism evidence="14 15">
    <name type="scientific">Ascodesmis nigricans</name>
    <dbReference type="NCBI Taxonomy" id="341454"/>
    <lineage>
        <taxon>Eukaryota</taxon>
        <taxon>Fungi</taxon>
        <taxon>Dikarya</taxon>
        <taxon>Ascomycota</taxon>
        <taxon>Pezizomycotina</taxon>
        <taxon>Pezizomycetes</taxon>
        <taxon>Pezizales</taxon>
        <taxon>Ascodesmidaceae</taxon>
        <taxon>Ascodesmis</taxon>
    </lineage>
</organism>
<dbReference type="Proteomes" id="UP000298138">
    <property type="component" value="Unassembled WGS sequence"/>
</dbReference>
<keyword evidence="6 11" id="KW-0560">Oxidoreductase</keyword>
<proteinExistence type="inferred from homology"/>
<comment type="similarity">
    <text evidence="2 11">Belongs to the copper/topaquinone oxidase family.</text>
</comment>
<dbReference type="Gene3D" id="3.10.450.40">
    <property type="match status" value="2"/>
</dbReference>
<evidence type="ECO:0000256" key="2">
    <source>
        <dbReference type="ARBA" id="ARBA00007983"/>
    </source>
</evidence>
<dbReference type="InterPro" id="IPR015798">
    <property type="entry name" value="Cu_amine_oxidase_C"/>
</dbReference>
<feature type="active site" description="Schiff-base intermediate with substrate; via topaquinone" evidence="9">
    <location>
        <position position="427"/>
    </location>
</feature>
<dbReference type="Gene3D" id="2.70.98.20">
    <property type="entry name" value="Copper amine oxidase, catalytic domain"/>
    <property type="match status" value="1"/>
</dbReference>
<dbReference type="GO" id="GO:0009308">
    <property type="term" value="P:amine metabolic process"/>
    <property type="evidence" value="ECO:0007669"/>
    <property type="project" value="UniProtKB-UniRule"/>
</dbReference>
<evidence type="ECO:0000256" key="11">
    <source>
        <dbReference type="RuleBase" id="RU000672"/>
    </source>
</evidence>
<accession>A0A4S2ML64</accession>
<comment type="cofactor">
    <cofactor evidence="11">
        <name>Cu cation</name>
        <dbReference type="ChEBI" id="CHEBI:23378"/>
    </cofactor>
    <text evidence="11">Contains 1 topaquinone per subunit.</text>
</comment>
<evidence type="ECO:0000256" key="3">
    <source>
        <dbReference type="ARBA" id="ARBA00011738"/>
    </source>
</evidence>
<comment type="cofactor">
    <cofactor evidence="1">
        <name>Cu cation</name>
        <dbReference type="ChEBI" id="CHEBI:23378"/>
    </cofactor>
</comment>
<feature type="domain" description="Copper amine oxidase catalytic" evidence="12">
    <location>
        <begin position="269"/>
        <end position="670"/>
    </location>
</feature>
<dbReference type="GO" id="GO:0008131">
    <property type="term" value="F:primary methylamine oxidase activity"/>
    <property type="evidence" value="ECO:0007669"/>
    <property type="project" value="InterPro"/>
</dbReference>
<dbReference type="AlphaFoldDB" id="A0A4S2ML64"/>
<keyword evidence="5 9" id="KW-0801">TPQ</keyword>
<keyword evidence="7 11" id="KW-0186">Copper</keyword>
<comment type="PTM">
    <text evidence="10 11">Topaquinone (TPQ) is generated by copper-dependent autoxidation of a specific tyrosyl residue.</text>
</comment>
<evidence type="ECO:0000313" key="15">
    <source>
        <dbReference type="Proteomes" id="UP000298138"/>
    </source>
</evidence>
<dbReference type="InterPro" id="IPR036460">
    <property type="entry name" value="Cu_amine_oxidase_C_sf"/>
</dbReference>
<reference evidence="14 15" key="1">
    <citation type="submission" date="2019-04" db="EMBL/GenBank/DDBJ databases">
        <title>Comparative genomics and transcriptomics to analyze fruiting body development in filamentous ascomycetes.</title>
        <authorList>
            <consortium name="DOE Joint Genome Institute"/>
            <person name="Lutkenhaus R."/>
            <person name="Traeger S."/>
            <person name="Breuer J."/>
            <person name="Kuo A."/>
            <person name="Lipzen A."/>
            <person name="Pangilinan J."/>
            <person name="Dilworth D."/>
            <person name="Sandor L."/>
            <person name="Poggeler S."/>
            <person name="Barry K."/>
            <person name="Grigoriev I.V."/>
            <person name="Nowrousian M."/>
        </authorList>
    </citation>
    <scope>NUCLEOTIDE SEQUENCE [LARGE SCALE GENOMIC DNA]</scope>
    <source>
        <strain evidence="14 15">CBS 389.68</strain>
    </source>
</reference>
<sequence>MEPGTLTQTKHITITDKLRRSTPHPLDQLSLDEIRIAANVVRTSRPKGARISYRTIALEEPPKALLLPFLDLEYQGKLSPWTERPPRLARVLHDVIREDKSVEFHDSVVDLTRHREVNSEIVDKKFHAPMSWDEIELFTKVAHQSPLFQDALKELELPDNVTVVIDPWMYGGWDGPGEISPRLMQGLVYTRDPMTNDPNSNHYAFPLPLIPVMDMVAKEIIRIDRLATGGAEDGHELGTGPKMALDHCRASEYVPELLHEGLRKDLKPLNIIQPYGPSFTVTGNSLVEWQKWRFRVGFNAREGATIHDVRYDDRSVFHRLSFSEMAVPYGDPRAPFHRKQAFDFGDGGAGRAANNLELGCDCLGLIKYFDAVMNDSSGNGTVSKNVVCMHEQDDGILWKHTNYRTGRAVVTRNRRLVVQFIITLANYEYIFAYQFDMAGGITIETRATGIASTVPIDPGKTSPWGNVVSPGALAQNHQHMFCFRIDPAIDGTQNSVVQEESHPLPFSPDINPYGNAYEVRRTTIKTSCGLKAAPEHGRLFKIVNPNIPNSISGRPVGYKLVPSPTQLALAQPESIMGRRMAYATSHVWVTKYVDGEFWAAGRYTNQSTIERGGVRDMADRHDTVENEDIVVWHSFGLTHNPRVEDFPVMPVECHQFHLKPSDFFTKNPAIDVPSTRNLTSQSFALHNNNTPIPQVVSTPPIYPLETSGEVAGGGAGAGAGTGSDDLTNGMMGCCAGKA</sequence>
<feature type="active site" description="Proton acceptor" evidence="9">
    <location>
        <position position="343"/>
    </location>
</feature>
<dbReference type="SUPFAM" id="SSF54416">
    <property type="entry name" value="Amine oxidase N-terminal region"/>
    <property type="match status" value="2"/>
</dbReference>
<name>A0A4S2ML64_9PEZI</name>
<dbReference type="InterPro" id="IPR016182">
    <property type="entry name" value="Cu_amine_oxidase_N-reg"/>
</dbReference>
<feature type="modified residue" description="2',4',5'-topaquinone" evidence="10">
    <location>
        <position position="427"/>
    </location>
</feature>
<keyword evidence="15" id="KW-1185">Reference proteome</keyword>
<dbReference type="EMBL" id="ML220149">
    <property type="protein sequence ID" value="TGZ77761.1"/>
    <property type="molecule type" value="Genomic_DNA"/>
</dbReference>
<evidence type="ECO:0000256" key="6">
    <source>
        <dbReference type="ARBA" id="ARBA00023002"/>
    </source>
</evidence>
<comment type="subunit">
    <text evidence="3">Homodimer.</text>
</comment>